<protein>
    <submittedName>
        <fullName evidence="1">Protein R52.2, putative</fullName>
    </submittedName>
</protein>
<dbReference type="AlphaFoldDB" id="A8P7H9"/>
<dbReference type="EMBL" id="DS238805">
    <property type="protein sequence ID" value="EDP36023.1"/>
    <property type="molecule type" value="Genomic_DNA"/>
</dbReference>
<reference evidence="1" key="1">
    <citation type="journal article" date="2007" name="Science">
        <title>Draft genome of the filarial nematode parasite Brugia malayi.</title>
        <authorList>
            <person name="Ghedin E."/>
            <person name="Wang S."/>
            <person name="Spiro D."/>
            <person name="Caler E."/>
            <person name="Zhao Q."/>
            <person name="Crabtree J."/>
            <person name="Allen J.E."/>
            <person name="Delcher A.L."/>
            <person name="Guiliano D.B."/>
            <person name="Miranda-Saavedra D."/>
            <person name="Angiuoli S.V."/>
            <person name="Creasy T."/>
            <person name="Amedeo P."/>
            <person name="Haas B."/>
            <person name="El-Sayed N.M."/>
            <person name="Wortman J.R."/>
            <person name="Feldblyum T."/>
            <person name="Tallon L."/>
            <person name="Schatz M."/>
            <person name="Shumway M."/>
            <person name="Koo H."/>
            <person name="Salzberg S.L."/>
            <person name="Schobel S."/>
            <person name="Pertea M."/>
            <person name="Pop M."/>
            <person name="White O."/>
            <person name="Barton G.J."/>
            <person name="Carlow C.K."/>
            <person name="Crawford M.J."/>
            <person name="Daub J."/>
            <person name="Dimmic M.W."/>
            <person name="Estes C.F."/>
            <person name="Foster J.M."/>
            <person name="Ganatra M."/>
            <person name="Gregory W.F."/>
            <person name="Johnson N.M."/>
            <person name="Jin J."/>
            <person name="Komuniecki R."/>
            <person name="Korf I."/>
            <person name="Kumar S."/>
            <person name="Laney S."/>
            <person name="Li B.W."/>
            <person name="Li W."/>
            <person name="Lindblom T.H."/>
            <person name="Lustigman S."/>
            <person name="Ma D."/>
            <person name="Maina C.V."/>
            <person name="Martin D.M."/>
            <person name="McCarter J.P."/>
            <person name="McReynolds L."/>
            <person name="Mitreva M."/>
            <person name="Nutman T.B."/>
            <person name="Parkinson J."/>
            <person name="Peregrin-Alvarez J.M."/>
            <person name="Poole C."/>
            <person name="Ren Q."/>
            <person name="Saunders L."/>
            <person name="Sluder A.E."/>
            <person name="Smith K."/>
            <person name="Stanke M."/>
            <person name="Unnasch T.R."/>
            <person name="Ware J."/>
            <person name="Wei A.D."/>
            <person name="Weil G."/>
            <person name="Williams D.J."/>
            <person name="Zhang Y."/>
            <person name="Williams S.A."/>
            <person name="Fraser-Liggett C."/>
            <person name="Slatko B."/>
            <person name="Blaxter M.L."/>
            <person name="Scott A.L."/>
        </authorList>
    </citation>
    <scope>NUCLEOTIDE SEQUENCE [LARGE SCALE GENOMIC DNA]</scope>
</reference>
<accession>A8P7H9</accession>
<organism evidence="1">
    <name type="scientific">Brugia malayi</name>
    <name type="common">Filarial nematode worm</name>
    <dbReference type="NCBI Taxonomy" id="6279"/>
    <lineage>
        <taxon>Eukaryota</taxon>
        <taxon>Metazoa</taxon>
        <taxon>Ecdysozoa</taxon>
        <taxon>Nematoda</taxon>
        <taxon>Chromadorea</taxon>
        <taxon>Rhabditida</taxon>
        <taxon>Spirurina</taxon>
        <taxon>Spiruromorpha</taxon>
        <taxon>Filarioidea</taxon>
        <taxon>Onchocercidae</taxon>
        <taxon>Brugia</taxon>
    </lineage>
</organism>
<proteinExistence type="predicted"/>
<name>A8P7H9_BRUMA</name>
<evidence type="ECO:0000313" key="1">
    <source>
        <dbReference type="EMBL" id="EDP36023.1"/>
    </source>
</evidence>
<sequence>MPKVSNKIVVLFDGGAQATCISKKLAKRLHLEDIDYEQVTFAGFGNRNPQTSLFAKDDEQVLEKFKENITKNNGRYQVPWPWKESRIKLNNNFGLCFGRLSLLRSLSKRPQNDERLFLKYDETIRDQLQSGIIEKVCPEMDQVGIIHYLSHHEVITPNKATTKIRIVYEHPHTKKEKKV</sequence>
<dbReference type="PANTHER" id="PTHR47331">
    <property type="entry name" value="PHD-TYPE DOMAIN-CONTAINING PROTEIN"/>
    <property type="match status" value="1"/>
</dbReference>
<gene>
    <name evidence="1" type="ORF">Bm1_18370</name>
</gene>
<dbReference type="PANTHER" id="PTHR47331:SF5">
    <property type="entry name" value="RIBONUCLEASE H"/>
    <property type="match status" value="1"/>
</dbReference>